<reference evidence="4 5" key="1">
    <citation type="submission" date="2023-10" db="EMBL/GenBank/DDBJ databases">
        <title>Nicoliella lavandulae sp. nov. isolated from Lavandula angustifolia flowers.</title>
        <authorList>
            <person name="Alcantara C."/>
            <person name="Zuniga M."/>
            <person name="Landete J.M."/>
            <person name="Monedero V."/>
        </authorList>
    </citation>
    <scope>NUCLEOTIDE SEQUENCE [LARGE SCALE GENOMIC DNA]</scope>
    <source>
        <strain evidence="4 5">Es01</strain>
    </source>
</reference>
<proteinExistence type="predicted"/>
<feature type="domain" description="Zinc-ribbon" evidence="3">
    <location>
        <begin position="4"/>
        <end position="24"/>
    </location>
</feature>
<dbReference type="InterPro" id="IPR026870">
    <property type="entry name" value="Zinc_ribbon_dom"/>
</dbReference>
<evidence type="ECO:0000313" key="4">
    <source>
        <dbReference type="EMBL" id="MEJ6399938.1"/>
    </source>
</evidence>
<evidence type="ECO:0000259" key="3">
    <source>
        <dbReference type="Pfam" id="PF13240"/>
    </source>
</evidence>
<sequence>MKQCPNCGKEVPSNSKFCTYCGFKFDEQPAGANVNQSNDNQKQPGNSNPGQPTQRQEAFNEKTAEAKQFSSNYFQWFMDTLKHPTRFNRNTNQYFGLTSLIISVVLIAILINQALKNIPTFLYKLSTMFDSGSNSSDASSIAQFTSSSQYNEGIRATFTHVFAYSVVALVLAVLIPFLIKKVVYHDSQKFLSFTTEFATESNYVLLIEVLVIILLSLNMFVFASLVLTAFISVGYTIAFYYSLFRNSHSNQLDSIYAVLIGVAVQFIVAYLLVSGFAF</sequence>
<dbReference type="Proteomes" id="UP001370590">
    <property type="component" value="Unassembled WGS sequence"/>
</dbReference>
<gene>
    <name evidence="4" type="ORF">R4146_01915</name>
</gene>
<name>A0ABU8SJ57_9LACO</name>
<comment type="caution">
    <text evidence="4">The sequence shown here is derived from an EMBL/GenBank/DDBJ whole genome shotgun (WGS) entry which is preliminary data.</text>
</comment>
<dbReference type="InterPro" id="IPR046481">
    <property type="entry name" value="DUF6574"/>
</dbReference>
<feature type="region of interest" description="Disordered" evidence="1">
    <location>
        <begin position="32"/>
        <end position="62"/>
    </location>
</feature>
<dbReference type="Pfam" id="PF20214">
    <property type="entry name" value="DUF6574"/>
    <property type="match status" value="1"/>
</dbReference>
<keyword evidence="2" id="KW-0472">Membrane</keyword>
<dbReference type="Pfam" id="PF13240">
    <property type="entry name" value="Zn_Ribbon_1"/>
    <property type="match status" value="1"/>
</dbReference>
<feature type="transmembrane region" description="Helical" evidence="2">
    <location>
        <begin position="161"/>
        <end position="179"/>
    </location>
</feature>
<evidence type="ECO:0000256" key="1">
    <source>
        <dbReference type="SAM" id="MobiDB-lite"/>
    </source>
</evidence>
<evidence type="ECO:0000256" key="2">
    <source>
        <dbReference type="SAM" id="Phobius"/>
    </source>
</evidence>
<protein>
    <submittedName>
        <fullName evidence="4">DUF6574 domain-containing protein</fullName>
    </submittedName>
</protein>
<accession>A0ABU8SJ57</accession>
<keyword evidence="2" id="KW-1133">Transmembrane helix</keyword>
<dbReference type="EMBL" id="JAWMWH010000001">
    <property type="protein sequence ID" value="MEJ6399938.1"/>
    <property type="molecule type" value="Genomic_DNA"/>
</dbReference>
<feature type="transmembrane region" description="Helical" evidence="2">
    <location>
        <begin position="191"/>
        <end position="215"/>
    </location>
</feature>
<feature type="compositionally biased region" description="Polar residues" evidence="1">
    <location>
        <begin position="33"/>
        <end position="57"/>
    </location>
</feature>
<dbReference type="RefSeq" id="WP_339959768.1">
    <property type="nucleotide sequence ID" value="NZ_JAWMWH010000001.1"/>
</dbReference>
<keyword evidence="5" id="KW-1185">Reference proteome</keyword>
<feature type="transmembrane region" description="Helical" evidence="2">
    <location>
        <begin position="255"/>
        <end position="277"/>
    </location>
</feature>
<feature type="transmembrane region" description="Helical" evidence="2">
    <location>
        <begin position="94"/>
        <end position="115"/>
    </location>
</feature>
<keyword evidence="2" id="KW-0812">Transmembrane</keyword>
<feature type="transmembrane region" description="Helical" evidence="2">
    <location>
        <begin position="221"/>
        <end position="243"/>
    </location>
</feature>
<organism evidence="4 5">
    <name type="scientific">Nicoliella lavandulae</name>
    <dbReference type="NCBI Taxonomy" id="3082954"/>
    <lineage>
        <taxon>Bacteria</taxon>
        <taxon>Bacillati</taxon>
        <taxon>Bacillota</taxon>
        <taxon>Bacilli</taxon>
        <taxon>Lactobacillales</taxon>
        <taxon>Lactobacillaceae</taxon>
        <taxon>Nicoliella</taxon>
    </lineage>
</organism>
<evidence type="ECO:0000313" key="5">
    <source>
        <dbReference type="Proteomes" id="UP001370590"/>
    </source>
</evidence>